<keyword evidence="1" id="KW-0812">Transmembrane</keyword>
<name>A0A2I0THW4_LIMLA</name>
<reference evidence="3" key="1">
    <citation type="submission" date="2017-11" db="EMBL/GenBank/DDBJ databases">
        <authorList>
            <person name="Lima N.C."/>
            <person name="Parody-Merino A.M."/>
            <person name="Battley P.F."/>
            <person name="Fidler A.E."/>
            <person name="Prosdocimi F."/>
        </authorList>
    </citation>
    <scope>NUCLEOTIDE SEQUENCE [LARGE SCALE GENOMIC DNA]</scope>
</reference>
<accession>A0A2I0THW4</accession>
<dbReference type="AlphaFoldDB" id="A0A2I0THW4"/>
<reference evidence="3" key="2">
    <citation type="submission" date="2017-12" db="EMBL/GenBank/DDBJ databases">
        <title>Genome sequence of the Bar-tailed Godwit (Limosa lapponica baueri).</title>
        <authorList>
            <person name="Lima N.C.B."/>
            <person name="Parody-Merino A.M."/>
            <person name="Battley P.F."/>
            <person name="Fidler A.E."/>
            <person name="Prosdocimi F."/>
        </authorList>
    </citation>
    <scope>NUCLEOTIDE SEQUENCE [LARGE SCALE GENOMIC DNA]</scope>
</reference>
<organism evidence="2 3">
    <name type="scientific">Limosa lapponica baueri</name>
    <dbReference type="NCBI Taxonomy" id="1758121"/>
    <lineage>
        <taxon>Eukaryota</taxon>
        <taxon>Metazoa</taxon>
        <taxon>Chordata</taxon>
        <taxon>Craniata</taxon>
        <taxon>Vertebrata</taxon>
        <taxon>Euteleostomi</taxon>
        <taxon>Archelosauria</taxon>
        <taxon>Archosauria</taxon>
        <taxon>Dinosauria</taxon>
        <taxon>Saurischia</taxon>
        <taxon>Theropoda</taxon>
        <taxon>Coelurosauria</taxon>
        <taxon>Aves</taxon>
        <taxon>Neognathae</taxon>
        <taxon>Neoaves</taxon>
        <taxon>Charadriiformes</taxon>
        <taxon>Scolopacidae</taxon>
        <taxon>Limosa</taxon>
    </lineage>
</organism>
<protein>
    <submittedName>
        <fullName evidence="2">Uncharacterized protein</fullName>
    </submittedName>
</protein>
<keyword evidence="1" id="KW-0472">Membrane</keyword>
<proteinExistence type="predicted"/>
<evidence type="ECO:0000256" key="1">
    <source>
        <dbReference type="SAM" id="Phobius"/>
    </source>
</evidence>
<keyword evidence="3" id="KW-1185">Reference proteome</keyword>
<evidence type="ECO:0000313" key="3">
    <source>
        <dbReference type="Proteomes" id="UP000233556"/>
    </source>
</evidence>
<feature type="transmembrane region" description="Helical" evidence="1">
    <location>
        <begin position="20"/>
        <end position="52"/>
    </location>
</feature>
<gene>
    <name evidence="2" type="ORF">llap_16302</name>
</gene>
<dbReference type="Proteomes" id="UP000233556">
    <property type="component" value="Unassembled WGS sequence"/>
</dbReference>
<keyword evidence="1" id="KW-1133">Transmembrane helix</keyword>
<dbReference type="EMBL" id="KZ510136">
    <property type="protein sequence ID" value="PKU33394.1"/>
    <property type="molecule type" value="Genomic_DNA"/>
</dbReference>
<sequence>MWPHQGGAEGEDDPSIIIIIIINIIVIVVIVNVIIIVNTVITVIIIIAIIVITGELKCQFQAMPFPETEKKLFEASLLCRVLLFLLAQQ</sequence>
<evidence type="ECO:0000313" key="2">
    <source>
        <dbReference type="EMBL" id="PKU33394.1"/>
    </source>
</evidence>